<dbReference type="Gene3D" id="2.60.200.20">
    <property type="match status" value="1"/>
</dbReference>
<dbReference type="Pfam" id="PF00498">
    <property type="entry name" value="FHA"/>
    <property type="match status" value="1"/>
</dbReference>
<dbReference type="CDD" id="cd00060">
    <property type="entry name" value="FHA"/>
    <property type="match status" value="1"/>
</dbReference>
<evidence type="ECO:0000259" key="3">
    <source>
        <dbReference type="PROSITE" id="PS50006"/>
    </source>
</evidence>
<dbReference type="InterPro" id="IPR008984">
    <property type="entry name" value="SMAD_FHA_dom_sf"/>
</dbReference>
<comment type="caution">
    <text evidence="4">The sequence shown here is derived from an EMBL/GenBank/DDBJ whole genome shotgun (WGS) entry which is preliminary data.</text>
</comment>
<feature type="compositionally biased region" description="Low complexity" evidence="2">
    <location>
        <begin position="177"/>
        <end position="206"/>
    </location>
</feature>
<sequence>MTSPRPEPARYTAGDTYAIATPHGVAIVAPGVDDAVVEDVWRALAAGEGLAAVLDAAAGTRGFADMPPFGLVMRDEPARVLVRGDVEAHVTDAAGRTCVLSGAGVATWAEHVVADAHAVSLRLGAAPAGAGLPVVDGIVRAGAVTVMLSADAASPAIAAPATGAQHVVPDAAEAESPKQPAEAPESAEAPRSAEAPQPAEAPEPAEAVPTLADQLVASVPAWVSGDASAARAAVVPEQADNDEAAAAAAPATAPAAAPATAAVRVPDPDPLDTVQSDRRGRFAHLWGETVMASVAAAAVADAEPSTDDVAGAPSPEPLVRAGDHDGATVSLAAARAMRAAGRTELPPVPAPPSPQQGVLGRLELSTGRTVLLDRDVVIGRRPRATRVGDAAPQLVTVDSPGQDISRSHIEVRLEGESAVVVDLDTTNGTVLHREGSSPMRLHPGEATMLLDGDVLDLGDEVTVAYRES</sequence>
<feature type="domain" description="FHA" evidence="3">
    <location>
        <begin position="376"/>
        <end position="432"/>
    </location>
</feature>
<evidence type="ECO:0000313" key="4">
    <source>
        <dbReference type="EMBL" id="MBD7958337.1"/>
    </source>
</evidence>
<dbReference type="Proteomes" id="UP000648352">
    <property type="component" value="Unassembled WGS sequence"/>
</dbReference>
<dbReference type="InterPro" id="IPR000253">
    <property type="entry name" value="FHA_dom"/>
</dbReference>
<dbReference type="RefSeq" id="WP_191719537.1">
    <property type="nucleotide sequence ID" value="NZ_JACSQP010000007.1"/>
</dbReference>
<name>A0ABR8S4B7_9MICO</name>
<feature type="region of interest" description="Disordered" evidence="2">
    <location>
        <begin position="241"/>
        <end position="270"/>
    </location>
</feature>
<keyword evidence="5" id="KW-1185">Reference proteome</keyword>
<keyword evidence="1" id="KW-0597">Phosphoprotein</keyword>
<gene>
    <name evidence="4" type="ORF">H9651_11850</name>
</gene>
<feature type="region of interest" description="Disordered" evidence="2">
    <location>
        <begin position="304"/>
        <end position="323"/>
    </location>
</feature>
<dbReference type="PROSITE" id="PS50006">
    <property type="entry name" value="FHA_DOMAIN"/>
    <property type="match status" value="1"/>
</dbReference>
<reference evidence="4 5" key="1">
    <citation type="submission" date="2020-08" db="EMBL/GenBank/DDBJ databases">
        <title>A Genomic Blueprint of the Chicken Gut Microbiome.</title>
        <authorList>
            <person name="Gilroy R."/>
            <person name="Ravi A."/>
            <person name="Getino M."/>
            <person name="Pursley I."/>
            <person name="Horton D.L."/>
            <person name="Alikhan N.-F."/>
            <person name="Baker D."/>
            <person name="Gharbi K."/>
            <person name="Hall N."/>
            <person name="Watson M."/>
            <person name="Adriaenssens E.M."/>
            <person name="Foster-Nyarko E."/>
            <person name="Jarju S."/>
            <person name="Secka A."/>
            <person name="Antonio M."/>
            <person name="Oren A."/>
            <person name="Chaudhuri R."/>
            <person name="La Ragione R.M."/>
            <person name="Hildebrand F."/>
            <person name="Pallen M.J."/>
        </authorList>
    </citation>
    <scope>NUCLEOTIDE SEQUENCE [LARGE SCALE GENOMIC DNA]</scope>
    <source>
        <strain evidence="4 5">Sa4CUA7</strain>
    </source>
</reference>
<feature type="compositionally biased region" description="Low complexity" evidence="2">
    <location>
        <begin position="244"/>
        <end position="262"/>
    </location>
</feature>
<accession>A0ABR8S4B7</accession>
<proteinExistence type="predicted"/>
<organism evidence="4 5">
    <name type="scientific">Microbacterium pullorum</name>
    <dbReference type="NCBI Taxonomy" id="2762236"/>
    <lineage>
        <taxon>Bacteria</taxon>
        <taxon>Bacillati</taxon>
        <taxon>Actinomycetota</taxon>
        <taxon>Actinomycetes</taxon>
        <taxon>Micrococcales</taxon>
        <taxon>Microbacteriaceae</taxon>
        <taxon>Microbacterium</taxon>
    </lineage>
</organism>
<dbReference type="EMBL" id="JACSQP010000007">
    <property type="protein sequence ID" value="MBD7958337.1"/>
    <property type="molecule type" value="Genomic_DNA"/>
</dbReference>
<evidence type="ECO:0000256" key="1">
    <source>
        <dbReference type="ARBA" id="ARBA00022553"/>
    </source>
</evidence>
<feature type="region of interest" description="Disordered" evidence="2">
    <location>
        <begin position="164"/>
        <end position="206"/>
    </location>
</feature>
<dbReference type="SUPFAM" id="SSF49879">
    <property type="entry name" value="SMAD/FHA domain"/>
    <property type="match status" value="1"/>
</dbReference>
<evidence type="ECO:0000313" key="5">
    <source>
        <dbReference type="Proteomes" id="UP000648352"/>
    </source>
</evidence>
<protein>
    <submittedName>
        <fullName evidence="4">FHA domain-containing protein</fullName>
    </submittedName>
</protein>
<evidence type="ECO:0000256" key="2">
    <source>
        <dbReference type="SAM" id="MobiDB-lite"/>
    </source>
</evidence>